<evidence type="ECO:0000256" key="1">
    <source>
        <dbReference type="ARBA" id="ARBA00004196"/>
    </source>
</evidence>
<dbReference type="Pfam" id="PF07554">
    <property type="entry name" value="FIVAR"/>
    <property type="match status" value="2"/>
</dbReference>
<protein>
    <recommendedName>
        <fullName evidence="6">NEAT domain-containing protein</fullName>
    </recommendedName>
</protein>
<keyword evidence="4" id="KW-0812">Transmembrane</keyword>
<keyword evidence="2 5" id="KW-0732">Signal</keyword>
<evidence type="ECO:0000256" key="4">
    <source>
        <dbReference type="SAM" id="Phobius"/>
    </source>
</evidence>
<comment type="subcellular location">
    <subcellularLocation>
        <location evidence="1">Cell envelope</location>
    </subcellularLocation>
</comment>
<feature type="domain" description="NEAT" evidence="6">
    <location>
        <begin position="455"/>
        <end position="592"/>
    </location>
</feature>
<sequence>MRMNKMRRLFYVLIAFAMMATLVPSTEVSADDTGTIAEGEYDVTVGLYNATAPENLSMSADVLKSDAKLKVENGEWYLYLTFQETVIMSYPAVTDKVSYFENKDASSDVANAKDTEVISTFIPSFTSEAKPEVVKFKVPEKNQTDIYVSLETSGRTSTAIVRVNYGDLIETNKSTLTSLVTTANGYDKANYTSASYAALQTAITNANTVLANADATQAEVNEQTTLLQEAISGLVGITSTEGATLVKRQEVDVVQLSSSSVASTEEDAWVEYTGVVETYSNGVTLMTLQTKTAGKSGLTAYLKSFKIMNADGVYLEALYGDLDEEGFPTSVTFPIEIKEGTVVEELLMAYMPVPTPSYFLTMFPDGHEVGQKLQIEWDSAVTVLDFTELNALIGSAKAYDSSEYTEESFATLMAAITAAETVSANANSTQAEIDAQVVALQEAIDGLVVVEADVLKDGVYEVPVALWHATADQASMAASAVLPTARIVVEDGEATMYMYTQEMQFGTIIASLQELKIVSLARSYTNAVVETKDADGNPTSFSFVLPHMNEYLDVLVNPQVALMGNQDIAARLKIDYTAMEKVSDDTDLSVAPGATDDSGNTGNTGTTSNTKTPAATNQSASVAAGDTTNSALLLAMLVMAGMAGMYVTARAKKQ</sequence>
<dbReference type="Pfam" id="PF05031">
    <property type="entry name" value="NEAT"/>
    <property type="match status" value="1"/>
</dbReference>
<feature type="chain" id="PRO_5047139239" description="NEAT domain-containing protein" evidence="5">
    <location>
        <begin position="31"/>
        <end position="654"/>
    </location>
</feature>
<dbReference type="SUPFAM" id="SSF158911">
    <property type="entry name" value="NEAT domain-like"/>
    <property type="match status" value="1"/>
</dbReference>
<dbReference type="InterPro" id="IPR006635">
    <property type="entry name" value="NEAT_dom"/>
</dbReference>
<accession>A0ABU0E5S2</accession>
<dbReference type="PROSITE" id="PS50978">
    <property type="entry name" value="NEAT"/>
    <property type="match status" value="2"/>
</dbReference>
<evidence type="ECO:0000313" key="7">
    <source>
        <dbReference type="EMBL" id="MDQ0362249.1"/>
    </source>
</evidence>
<evidence type="ECO:0000256" key="3">
    <source>
        <dbReference type="SAM" id="MobiDB-lite"/>
    </source>
</evidence>
<feature type="domain" description="NEAT" evidence="6">
    <location>
        <begin position="36"/>
        <end position="166"/>
    </location>
</feature>
<keyword evidence="4" id="KW-1133">Transmembrane helix</keyword>
<organism evidence="7 8">
    <name type="scientific">Breznakia pachnodae</name>
    <dbReference type="NCBI Taxonomy" id="265178"/>
    <lineage>
        <taxon>Bacteria</taxon>
        <taxon>Bacillati</taxon>
        <taxon>Bacillota</taxon>
        <taxon>Erysipelotrichia</taxon>
        <taxon>Erysipelotrichales</taxon>
        <taxon>Erysipelotrichaceae</taxon>
        <taxon>Breznakia</taxon>
    </lineage>
</organism>
<dbReference type="CDD" id="cd06920">
    <property type="entry name" value="NEAT"/>
    <property type="match status" value="1"/>
</dbReference>
<gene>
    <name evidence="7" type="ORF">J2S15_003003</name>
</gene>
<keyword evidence="4" id="KW-0472">Membrane</keyword>
<dbReference type="Proteomes" id="UP001230220">
    <property type="component" value="Unassembled WGS sequence"/>
</dbReference>
<dbReference type="Gene3D" id="1.20.1270.90">
    <property type="entry name" value="AF1782-like"/>
    <property type="match status" value="2"/>
</dbReference>
<name>A0ABU0E5S2_9FIRM</name>
<dbReference type="Gene3D" id="2.60.40.1850">
    <property type="match status" value="2"/>
</dbReference>
<proteinExistence type="predicted"/>
<feature type="transmembrane region" description="Helical" evidence="4">
    <location>
        <begin position="631"/>
        <end position="649"/>
    </location>
</feature>
<comment type="caution">
    <text evidence="7">The sequence shown here is derived from an EMBL/GenBank/DDBJ whole genome shotgun (WGS) entry which is preliminary data.</text>
</comment>
<dbReference type="RefSeq" id="WP_307409691.1">
    <property type="nucleotide sequence ID" value="NZ_JAUSUR010000006.1"/>
</dbReference>
<feature type="signal peptide" evidence="5">
    <location>
        <begin position="1"/>
        <end position="30"/>
    </location>
</feature>
<evidence type="ECO:0000256" key="5">
    <source>
        <dbReference type="SAM" id="SignalP"/>
    </source>
</evidence>
<feature type="compositionally biased region" description="Low complexity" evidence="3">
    <location>
        <begin position="593"/>
        <end position="617"/>
    </location>
</feature>
<evidence type="ECO:0000256" key="2">
    <source>
        <dbReference type="ARBA" id="ARBA00022729"/>
    </source>
</evidence>
<feature type="region of interest" description="Disordered" evidence="3">
    <location>
        <begin position="585"/>
        <end position="622"/>
    </location>
</feature>
<reference evidence="7 8" key="1">
    <citation type="submission" date="2023-07" db="EMBL/GenBank/DDBJ databases">
        <title>Genomic Encyclopedia of Type Strains, Phase IV (KMG-IV): sequencing the most valuable type-strain genomes for metagenomic binning, comparative biology and taxonomic classification.</title>
        <authorList>
            <person name="Goeker M."/>
        </authorList>
    </citation>
    <scope>NUCLEOTIDE SEQUENCE [LARGE SCALE GENOMIC DNA]</scope>
    <source>
        <strain evidence="7 8">DSM 16784</strain>
    </source>
</reference>
<evidence type="ECO:0000259" key="6">
    <source>
        <dbReference type="PROSITE" id="PS50978"/>
    </source>
</evidence>
<dbReference type="EMBL" id="JAUSUR010000006">
    <property type="protein sequence ID" value="MDQ0362249.1"/>
    <property type="molecule type" value="Genomic_DNA"/>
</dbReference>
<evidence type="ECO:0000313" key="8">
    <source>
        <dbReference type="Proteomes" id="UP001230220"/>
    </source>
</evidence>
<dbReference type="InterPro" id="IPR037250">
    <property type="entry name" value="NEAT_dom_sf"/>
</dbReference>
<keyword evidence="8" id="KW-1185">Reference proteome</keyword>